<evidence type="ECO:0000313" key="3">
    <source>
        <dbReference type="Proteomes" id="UP000319160"/>
    </source>
</evidence>
<feature type="transmembrane region" description="Helical" evidence="1">
    <location>
        <begin position="205"/>
        <end position="229"/>
    </location>
</feature>
<name>A0A553HUK3_9PEZI</name>
<dbReference type="AlphaFoldDB" id="A0A553HUK3"/>
<feature type="transmembrane region" description="Helical" evidence="1">
    <location>
        <begin position="158"/>
        <end position="185"/>
    </location>
</feature>
<gene>
    <name evidence="2" type="ORF">FHL15_007389</name>
</gene>
<evidence type="ECO:0000313" key="2">
    <source>
        <dbReference type="EMBL" id="TRX91607.1"/>
    </source>
</evidence>
<sequence length="267" mass="28053">MSILASHRTATVPLGPQLIYTKIGDPYVGLCLLSLAACLLTLTTLPPSSVIYLIRADYRNNGDTAATQTAWLGTLGYCATDASNEILHSNIKCSGTVVGYDMTKALEQIGGEVGTILEASISSISLTKGSVVLNPIAIALCLLSIAAFQAIRCRPKGLIYAVAMGGNMLALLISGIAFIFEYSLIPFIAGGYLAADATLITTSGPLVYAIVLALGFQLAACVVGFYTCIGGKYDCEGGIRLEEVESNPDFSYSTIDCRSPPDEKCPL</sequence>
<dbReference type="Pfam" id="PF06687">
    <property type="entry name" value="SUR7"/>
    <property type="match status" value="1"/>
</dbReference>
<reference evidence="3" key="1">
    <citation type="submission" date="2019-06" db="EMBL/GenBank/DDBJ databases">
        <title>Draft genome sequence of the griseofulvin-producing fungus Xylaria cubensis strain G536.</title>
        <authorList>
            <person name="Mead M.E."/>
            <person name="Raja H.A."/>
            <person name="Steenwyk J.L."/>
            <person name="Knowles S.L."/>
            <person name="Oberlies N.H."/>
            <person name="Rokas A."/>
        </authorList>
    </citation>
    <scope>NUCLEOTIDE SEQUENCE [LARGE SCALE GENOMIC DNA]</scope>
    <source>
        <strain evidence="3">G536</strain>
    </source>
</reference>
<protein>
    <submittedName>
        <fullName evidence="2">Uncharacterized protein</fullName>
    </submittedName>
</protein>
<dbReference type="OrthoDB" id="4746940at2759"/>
<feature type="transmembrane region" description="Helical" evidence="1">
    <location>
        <begin position="27"/>
        <end position="54"/>
    </location>
</feature>
<dbReference type="Proteomes" id="UP000319160">
    <property type="component" value="Unassembled WGS sequence"/>
</dbReference>
<dbReference type="InterPro" id="IPR009571">
    <property type="entry name" value="SUR7/Rim9-like_fungi"/>
</dbReference>
<dbReference type="EMBL" id="VFLP01000043">
    <property type="protein sequence ID" value="TRX91607.1"/>
    <property type="molecule type" value="Genomic_DNA"/>
</dbReference>
<feature type="transmembrane region" description="Helical" evidence="1">
    <location>
        <begin position="132"/>
        <end position="151"/>
    </location>
</feature>
<keyword evidence="1" id="KW-0812">Transmembrane</keyword>
<keyword evidence="1" id="KW-0472">Membrane</keyword>
<keyword evidence="1" id="KW-1133">Transmembrane helix</keyword>
<keyword evidence="3" id="KW-1185">Reference proteome</keyword>
<comment type="caution">
    <text evidence="2">The sequence shown here is derived from an EMBL/GenBank/DDBJ whole genome shotgun (WGS) entry which is preliminary data.</text>
</comment>
<accession>A0A553HUK3</accession>
<dbReference type="GO" id="GO:0005886">
    <property type="term" value="C:plasma membrane"/>
    <property type="evidence" value="ECO:0007669"/>
    <property type="project" value="InterPro"/>
</dbReference>
<evidence type="ECO:0000256" key="1">
    <source>
        <dbReference type="SAM" id="Phobius"/>
    </source>
</evidence>
<proteinExistence type="predicted"/>
<organism evidence="2 3">
    <name type="scientific">Xylaria flabelliformis</name>
    <dbReference type="NCBI Taxonomy" id="2512241"/>
    <lineage>
        <taxon>Eukaryota</taxon>
        <taxon>Fungi</taxon>
        <taxon>Dikarya</taxon>
        <taxon>Ascomycota</taxon>
        <taxon>Pezizomycotina</taxon>
        <taxon>Sordariomycetes</taxon>
        <taxon>Xylariomycetidae</taxon>
        <taxon>Xylariales</taxon>
        <taxon>Xylariaceae</taxon>
        <taxon>Xylaria</taxon>
    </lineage>
</organism>